<keyword evidence="7" id="KW-1185">Reference proteome</keyword>
<dbReference type="Pfam" id="PF00392">
    <property type="entry name" value="GntR"/>
    <property type="match status" value="1"/>
</dbReference>
<dbReference type="SMART" id="SM00345">
    <property type="entry name" value="HTH_GNTR"/>
    <property type="match status" value="1"/>
</dbReference>
<reference evidence="6 7" key="1">
    <citation type="submission" date="2018-09" db="EMBL/GenBank/DDBJ databases">
        <title>Altererythrobacter spongiae sp. nov., isolated from a marine sponge.</title>
        <authorList>
            <person name="Zhuang L."/>
            <person name="Luo L."/>
        </authorList>
    </citation>
    <scope>NUCLEOTIDE SEQUENCE [LARGE SCALE GENOMIC DNA]</scope>
    <source>
        <strain evidence="6 7">HN-Y73</strain>
    </source>
</reference>
<keyword evidence="1" id="KW-0805">Transcription regulation</keyword>
<dbReference type="SUPFAM" id="SSF48008">
    <property type="entry name" value="GntR ligand-binding domain-like"/>
    <property type="match status" value="1"/>
</dbReference>
<dbReference type="RefSeq" id="WP_120322985.1">
    <property type="nucleotide sequence ID" value="NZ_RAPF01000001.1"/>
</dbReference>
<dbReference type="Gene3D" id="1.20.120.530">
    <property type="entry name" value="GntR ligand-binding domain-like"/>
    <property type="match status" value="1"/>
</dbReference>
<comment type="caution">
    <text evidence="6">The sequence shown here is derived from an EMBL/GenBank/DDBJ whole genome shotgun (WGS) entry which is preliminary data.</text>
</comment>
<evidence type="ECO:0000256" key="4">
    <source>
        <dbReference type="SAM" id="MobiDB-lite"/>
    </source>
</evidence>
<dbReference type="SUPFAM" id="SSF46785">
    <property type="entry name" value="Winged helix' DNA-binding domain"/>
    <property type="match status" value="1"/>
</dbReference>
<dbReference type="Pfam" id="PF07729">
    <property type="entry name" value="FCD"/>
    <property type="match status" value="1"/>
</dbReference>
<dbReference type="PANTHER" id="PTHR43537">
    <property type="entry name" value="TRANSCRIPTIONAL REGULATOR, GNTR FAMILY"/>
    <property type="match status" value="1"/>
</dbReference>
<dbReference type="InterPro" id="IPR036388">
    <property type="entry name" value="WH-like_DNA-bd_sf"/>
</dbReference>
<proteinExistence type="predicted"/>
<sequence length="243" mass="26569">MGSLGKSRNDRSSGPSPEGPQGDADQPRSPSERAYRGILRALYENALVPGQRLVAPDLMKQFEVGRGTIREVLYRLTSTGVVSIVPNRGAQVRIMSRSEVDDLLDIVEALLALAARGAAAAIHVGQDADRLREWHQTLQRAEAPSQFHDFVAAREDYYRGIVQLSGNSELQRLFPAAQVHIMRAQLRRFQNAGDAIDASDFNALTEAILSGDTARAEQAARDHVGFTRTRIASLPNHAFATAD</sequence>
<dbReference type="Proteomes" id="UP000284395">
    <property type="component" value="Unassembled WGS sequence"/>
</dbReference>
<dbReference type="InterPro" id="IPR008920">
    <property type="entry name" value="TF_FadR/GntR_C"/>
</dbReference>
<dbReference type="EMBL" id="RAPF01000001">
    <property type="protein sequence ID" value="RKF23081.1"/>
    <property type="molecule type" value="Genomic_DNA"/>
</dbReference>
<evidence type="ECO:0000313" key="6">
    <source>
        <dbReference type="EMBL" id="RKF23081.1"/>
    </source>
</evidence>
<dbReference type="InterPro" id="IPR000524">
    <property type="entry name" value="Tscrpt_reg_HTH_GntR"/>
</dbReference>
<evidence type="ECO:0000256" key="1">
    <source>
        <dbReference type="ARBA" id="ARBA00023015"/>
    </source>
</evidence>
<protein>
    <submittedName>
        <fullName evidence="6">GntR family transcriptional regulator</fullName>
    </submittedName>
</protein>
<feature type="region of interest" description="Disordered" evidence="4">
    <location>
        <begin position="1"/>
        <end position="31"/>
    </location>
</feature>
<dbReference type="PANTHER" id="PTHR43537:SF24">
    <property type="entry name" value="GLUCONATE OPERON TRANSCRIPTIONAL REPRESSOR"/>
    <property type="match status" value="1"/>
</dbReference>
<dbReference type="AlphaFoldDB" id="A0A420EQZ4"/>
<accession>A0A420EQZ4</accession>
<keyword evidence="2" id="KW-0238">DNA-binding</keyword>
<dbReference type="InterPro" id="IPR011711">
    <property type="entry name" value="GntR_C"/>
</dbReference>
<evidence type="ECO:0000256" key="2">
    <source>
        <dbReference type="ARBA" id="ARBA00023125"/>
    </source>
</evidence>
<dbReference type="GO" id="GO:0003677">
    <property type="term" value="F:DNA binding"/>
    <property type="evidence" value="ECO:0007669"/>
    <property type="project" value="UniProtKB-KW"/>
</dbReference>
<dbReference type="InterPro" id="IPR036390">
    <property type="entry name" value="WH_DNA-bd_sf"/>
</dbReference>
<feature type="domain" description="HTH gntR-type" evidence="5">
    <location>
        <begin position="28"/>
        <end position="95"/>
    </location>
</feature>
<dbReference type="OrthoDB" id="7846328at2"/>
<gene>
    <name evidence="6" type="ORF">D6851_00850</name>
</gene>
<evidence type="ECO:0000313" key="7">
    <source>
        <dbReference type="Proteomes" id="UP000284395"/>
    </source>
</evidence>
<dbReference type="SMART" id="SM00895">
    <property type="entry name" value="FCD"/>
    <property type="match status" value="1"/>
</dbReference>
<organism evidence="6 7">
    <name type="scientific">Altericroceibacterium spongiae</name>
    <dbReference type="NCBI Taxonomy" id="2320269"/>
    <lineage>
        <taxon>Bacteria</taxon>
        <taxon>Pseudomonadati</taxon>
        <taxon>Pseudomonadota</taxon>
        <taxon>Alphaproteobacteria</taxon>
        <taxon>Sphingomonadales</taxon>
        <taxon>Erythrobacteraceae</taxon>
        <taxon>Altericroceibacterium</taxon>
    </lineage>
</organism>
<evidence type="ECO:0000256" key="3">
    <source>
        <dbReference type="ARBA" id="ARBA00023163"/>
    </source>
</evidence>
<keyword evidence="3" id="KW-0804">Transcription</keyword>
<dbReference type="Gene3D" id="1.10.10.10">
    <property type="entry name" value="Winged helix-like DNA-binding domain superfamily/Winged helix DNA-binding domain"/>
    <property type="match status" value="1"/>
</dbReference>
<dbReference type="GO" id="GO:0003700">
    <property type="term" value="F:DNA-binding transcription factor activity"/>
    <property type="evidence" value="ECO:0007669"/>
    <property type="project" value="InterPro"/>
</dbReference>
<evidence type="ECO:0000259" key="5">
    <source>
        <dbReference type="PROSITE" id="PS50949"/>
    </source>
</evidence>
<dbReference type="PROSITE" id="PS50949">
    <property type="entry name" value="HTH_GNTR"/>
    <property type="match status" value="1"/>
</dbReference>
<name>A0A420EQZ4_9SPHN</name>